<dbReference type="PANTHER" id="PTHR41339">
    <property type="entry name" value="LIPL48"/>
    <property type="match status" value="1"/>
</dbReference>
<feature type="chain" id="PRO_5045696466" description="Lipoprotein" evidence="2">
    <location>
        <begin position="22"/>
        <end position="530"/>
    </location>
</feature>
<dbReference type="Proteomes" id="UP000788153">
    <property type="component" value="Unassembled WGS sequence"/>
</dbReference>
<accession>A0ABX0U4V7</accession>
<evidence type="ECO:0008006" key="5">
    <source>
        <dbReference type="Google" id="ProtNLM"/>
    </source>
</evidence>
<evidence type="ECO:0000313" key="3">
    <source>
        <dbReference type="EMBL" id="NIJ25090.1"/>
    </source>
</evidence>
<keyword evidence="4" id="KW-1185">Reference proteome</keyword>
<dbReference type="PROSITE" id="PS51257">
    <property type="entry name" value="PROKAR_LIPOPROTEIN"/>
    <property type="match status" value="1"/>
</dbReference>
<protein>
    <recommendedName>
        <fullName evidence="5">Lipoprotein</fullName>
    </recommendedName>
</protein>
<feature type="compositionally biased region" description="Pro residues" evidence="1">
    <location>
        <begin position="42"/>
        <end position="56"/>
    </location>
</feature>
<proteinExistence type="predicted"/>
<comment type="caution">
    <text evidence="3">The sequence shown here is derived from an EMBL/GenBank/DDBJ whole genome shotgun (WGS) entry which is preliminary data.</text>
</comment>
<keyword evidence="2" id="KW-0732">Signal</keyword>
<organism evidence="3 4">
    <name type="scientific">Sphingomonas japonica</name>
    <dbReference type="NCBI Taxonomy" id="511662"/>
    <lineage>
        <taxon>Bacteria</taxon>
        <taxon>Pseudomonadati</taxon>
        <taxon>Pseudomonadota</taxon>
        <taxon>Alphaproteobacteria</taxon>
        <taxon>Sphingomonadales</taxon>
        <taxon>Sphingomonadaceae</taxon>
        <taxon>Sphingomonas</taxon>
    </lineage>
</organism>
<evidence type="ECO:0000256" key="1">
    <source>
        <dbReference type="SAM" id="MobiDB-lite"/>
    </source>
</evidence>
<name>A0ABX0U4V7_9SPHN</name>
<feature type="region of interest" description="Disordered" evidence="1">
    <location>
        <begin position="34"/>
        <end position="70"/>
    </location>
</feature>
<dbReference type="PANTHER" id="PTHR41339:SF1">
    <property type="entry name" value="SECRETED PROTEIN"/>
    <property type="match status" value="1"/>
</dbReference>
<gene>
    <name evidence="3" type="ORF">FHT01_002632</name>
</gene>
<evidence type="ECO:0000256" key="2">
    <source>
        <dbReference type="SAM" id="SignalP"/>
    </source>
</evidence>
<sequence>MADFKRLSLILLTSAAGAALSACDGASSVASPGEGVIVVPGTPAPTPAPTPTPTPTDTPGQPAADCPSGTTDVGTVGNFRSCRLPTLISNLTLPARAGTAYQINGRVDVGVDRGGAGTGGQAGSLTIEPGVVLFANTTNAANDFLVVNRGSTINAEGTETAPIIFTAQDNLTGNVTDDSQGLWGGVILAGRAPISNCQATVPGGSVNCENVVEGTGNALYGGATAGDSSGVMRYVQIRYSGTQISEGNELQGLTTGGVGSGTTLENIQVHNSSDDGIEVFGGTVNAKYLVITGADDDSLDTDVGWRGFIQFALVLQKPNNTQTDNYVMEIDSNGNEDTQPRQFGRIANFTFVNTNQVTNAALRLRGGADFAFANGILSSSLPCLNIVAGTTDNGGKSTIRPANPDLQENGPPTFDSIYFACTPLSAETTQSDVTVTNAEQAAVVNAGTNNVTNGTNAAGLTGTYLPNTAALAVTPFDARTLDGNANFFVQTSYIGAISGPDDTWYQGWTCNSNRGNFGATSGDCTAVPST</sequence>
<reference evidence="3 4" key="1">
    <citation type="submission" date="2020-03" db="EMBL/GenBank/DDBJ databases">
        <title>Genomic Encyclopedia of Type Strains, Phase IV (KMG-IV): sequencing the most valuable type-strain genomes for metagenomic binning, comparative biology and taxonomic classification.</title>
        <authorList>
            <person name="Goeker M."/>
        </authorList>
    </citation>
    <scope>NUCLEOTIDE SEQUENCE [LARGE SCALE GENOMIC DNA]</scope>
    <source>
        <strain evidence="3 4">DSM 22753</strain>
    </source>
</reference>
<dbReference type="EMBL" id="JAASQP010000001">
    <property type="protein sequence ID" value="NIJ25090.1"/>
    <property type="molecule type" value="Genomic_DNA"/>
</dbReference>
<evidence type="ECO:0000313" key="4">
    <source>
        <dbReference type="Proteomes" id="UP000788153"/>
    </source>
</evidence>
<feature type="signal peptide" evidence="2">
    <location>
        <begin position="1"/>
        <end position="21"/>
    </location>
</feature>
<dbReference type="RefSeq" id="WP_140047553.1">
    <property type="nucleotide sequence ID" value="NZ_BAAAEV010000001.1"/>
</dbReference>